<accession>A0A9P5CTW1</accession>
<feature type="signal peptide" evidence="1">
    <location>
        <begin position="1"/>
        <end position="21"/>
    </location>
</feature>
<name>A0A9P5CTW1_CRYP1</name>
<sequence>MKYSTVPLLLVLGVLYTAVNADETHKTYAQLLANGEVPDALGARGQPQSEKHGHDERYLVSPGPPFLCVNGDPLHNASRWEYFEECTDVDTCEVTFGGYSAVGPWCGGPKNPNKCCVMSLCAAPYDSTQYACVDVEKWPYCSEIVGGKELCPGPESVRCCS</sequence>
<feature type="chain" id="PRO_5040217366" evidence="1">
    <location>
        <begin position="22"/>
        <end position="161"/>
    </location>
</feature>
<gene>
    <name evidence="2" type="ORF">M406DRAFT_349531</name>
</gene>
<dbReference type="GeneID" id="63839603"/>
<dbReference type="EMBL" id="MU032344">
    <property type="protein sequence ID" value="KAF3771064.1"/>
    <property type="molecule type" value="Genomic_DNA"/>
</dbReference>
<keyword evidence="3" id="KW-1185">Reference proteome</keyword>
<evidence type="ECO:0000313" key="2">
    <source>
        <dbReference type="EMBL" id="KAF3771064.1"/>
    </source>
</evidence>
<dbReference type="OrthoDB" id="5219615at2759"/>
<dbReference type="RefSeq" id="XP_040782025.1">
    <property type="nucleotide sequence ID" value="XM_040922474.1"/>
</dbReference>
<comment type="caution">
    <text evidence="2">The sequence shown here is derived from an EMBL/GenBank/DDBJ whole genome shotgun (WGS) entry which is preliminary data.</text>
</comment>
<organism evidence="2 3">
    <name type="scientific">Cryphonectria parasitica (strain ATCC 38755 / EP155)</name>
    <dbReference type="NCBI Taxonomy" id="660469"/>
    <lineage>
        <taxon>Eukaryota</taxon>
        <taxon>Fungi</taxon>
        <taxon>Dikarya</taxon>
        <taxon>Ascomycota</taxon>
        <taxon>Pezizomycotina</taxon>
        <taxon>Sordariomycetes</taxon>
        <taxon>Sordariomycetidae</taxon>
        <taxon>Diaporthales</taxon>
        <taxon>Cryphonectriaceae</taxon>
        <taxon>Cryphonectria-Endothia species complex</taxon>
        <taxon>Cryphonectria</taxon>
    </lineage>
</organism>
<reference evidence="2" key="1">
    <citation type="journal article" date="2020" name="Phytopathology">
        <title>Genome sequence of the chestnut blight fungus Cryphonectria parasitica EP155: A fundamental resource for an archetypical invasive plant pathogen.</title>
        <authorList>
            <person name="Crouch J.A."/>
            <person name="Dawe A."/>
            <person name="Aerts A."/>
            <person name="Barry K."/>
            <person name="Churchill A.C.L."/>
            <person name="Grimwood J."/>
            <person name="Hillman B."/>
            <person name="Milgroom M.G."/>
            <person name="Pangilinan J."/>
            <person name="Smith M."/>
            <person name="Salamov A."/>
            <person name="Schmutz J."/>
            <person name="Yadav J."/>
            <person name="Grigoriev I.V."/>
            <person name="Nuss D."/>
        </authorList>
    </citation>
    <scope>NUCLEOTIDE SEQUENCE</scope>
    <source>
        <strain evidence="2">EP155</strain>
    </source>
</reference>
<evidence type="ECO:0000256" key="1">
    <source>
        <dbReference type="SAM" id="SignalP"/>
    </source>
</evidence>
<keyword evidence="1" id="KW-0732">Signal</keyword>
<dbReference type="Proteomes" id="UP000803844">
    <property type="component" value="Unassembled WGS sequence"/>
</dbReference>
<dbReference type="AlphaFoldDB" id="A0A9P5CTW1"/>
<evidence type="ECO:0000313" key="3">
    <source>
        <dbReference type="Proteomes" id="UP000803844"/>
    </source>
</evidence>
<proteinExistence type="predicted"/>
<protein>
    <submittedName>
        <fullName evidence="2">Uncharacterized protein</fullName>
    </submittedName>
</protein>